<evidence type="ECO:0000313" key="3">
    <source>
        <dbReference type="Proteomes" id="UP000547879"/>
    </source>
</evidence>
<reference evidence="2 3" key="1">
    <citation type="submission" date="2020-08" db="EMBL/GenBank/DDBJ databases">
        <title>Genomic Encyclopedia of Type Strains, Phase IV (KMG-IV): sequencing the most valuable type-strain genomes for metagenomic binning, comparative biology and taxonomic classification.</title>
        <authorList>
            <person name="Goeker M."/>
        </authorList>
    </citation>
    <scope>NUCLEOTIDE SEQUENCE [LARGE SCALE GENOMIC DNA]</scope>
    <source>
        <strain evidence="2 3">DSM 100734</strain>
    </source>
</reference>
<keyword evidence="3" id="KW-1185">Reference proteome</keyword>
<name>A0A7W9Y9A1_9HYPH</name>
<comment type="caution">
    <text evidence="2">The sequence shown here is derived from an EMBL/GenBank/DDBJ whole genome shotgun (WGS) entry which is preliminary data.</text>
</comment>
<dbReference type="EMBL" id="JACHEG010000003">
    <property type="protein sequence ID" value="MBB6163518.1"/>
    <property type="molecule type" value="Genomic_DNA"/>
</dbReference>
<gene>
    <name evidence="2" type="ORF">HNQ72_003358</name>
</gene>
<organism evidence="2 3">
    <name type="scientific">Rhizobium wenxiniae</name>
    <dbReference type="NCBI Taxonomy" id="1737357"/>
    <lineage>
        <taxon>Bacteria</taxon>
        <taxon>Pseudomonadati</taxon>
        <taxon>Pseudomonadota</taxon>
        <taxon>Alphaproteobacteria</taxon>
        <taxon>Hyphomicrobiales</taxon>
        <taxon>Rhizobiaceae</taxon>
        <taxon>Rhizobium/Agrobacterium group</taxon>
        <taxon>Rhizobium</taxon>
    </lineage>
</organism>
<sequence length="89" mass="10310">MLKHRLRRAAQNTLGKPRMTVGPHDDEISIKAFGMPLQDYGRIIIPLEVIDHHLNSMTRQKSRKVGAIRIFDLDDRNVNTTGLLKEMYR</sequence>
<protein>
    <submittedName>
        <fullName evidence="2">Uncharacterized protein</fullName>
    </submittedName>
</protein>
<evidence type="ECO:0000256" key="1">
    <source>
        <dbReference type="SAM" id="MobiDB-lite"/>
    </source>
</evidence>
<proteinExistence type="predicted"/>
<dbReference type="AlphaFoldDB" id="A0A7W9Y9A1"/>
<dbReference type="Proteomes" id="UP000547879">
    <property type="component" value="Unassembled WGS sequence"/>
</dbReference>
<evidence type="ECO:0000313" key="2">
    <source>
        <dbReference type="EMBL" id="MBB6163518.1"/>
    </source>
</evidence>
<feature type="region of interest" description="Disordered" evidence="1">
    <location>
        <begin position="1"/>
        <end position="22"/>
    </location>
</feature>
<accession>A0A7W9Y9A1</accession>